<dbReference type="Gene3D" id="3.30.457.10">
    <property type="entry name" value="Copper amine oxidase-like, N-terminal domain"/>
    <property type="match status" value="2"/>
</dbReference>
<dbReference type="GO" id="GO:0006508">
    <property type="term" value="P:proteolysis"/>
    <property type="evidence" value="ECO:0007669"/>
    <property type="project" value="UniProtKB-KW"/>
</dbReference>
<dbReference type="SUPFAM" id="SSF50156">
    <property type="entry name" value="PDZ domain-like"/>
    <property type="match status" value="1"/>
</dbReference>
<dbReference type="SMART" id="SM00228">
    <property type="entry name" value="PDZ"/>
    <property type="match status" value="1"/>
</dbReference>
<feature type="domain" description="PDZ" evidence="5">
    <location>
        <begin position="92"/>
        <end position="168"/>
    </location>
</feature>
<evidence type="ECO:0000256" key="3">
    <source>
        <dbReference type="ARBA" id="ARBA00022801"/>
    </source>
</evidence>
<dbReference type="Pfam" id="PF17820">
    <property type="entry name" value="PDZ_6"/>
    <property type="match status" value="1"/>
</dbReference>
<name>A0A845KXW6_9FIRM</name>
<dbReference type="GO" id="GO:0007165">
    <property type="term" value="P:signal transduction"/>
    <property type="evidence" value="ECO:0007669"/>
    <property type="project" value="TreeGrafter"/>
</dbReference>
<dbReference type="InterPro" id="IPR029045">
    <property type="entry name" value="ClpP/crotonase-like_dom_sf"/>
</dbReference>
<dbReference type="Gene3D" id="3.90.226.10">
    <property type="entry name" value="2-enoyl-CoA Hydratase, Chain A, domain 1"/>
    <property type="match status" value="1"/>
</dbReference>
<keyword evidence="2" id="KW-0645">Protease</keyword>
<dbReference type="PROSITE" id="PS50106">
    <property type="entry name" value="PDZ"/>
    <property type="match status" value="1"/>
</dbReference>
<dbReference type="Proteomes" id="UP000463470">
    <property type="component" value="Unassembled WGS sequence"/>
</dbReference>
<dbReference type="SMART" id="SM00245">
    <property type="entry name" value="TSPc"/>
    <property type="match status" value="1"/>
</dbReference>
<accession>A0A845KXW6</accession>
<evidence type="ECO:0000259" key="5">
    <source>
        <dbReference type="PROSITE" id="PS50106"/>
    </source>
</evidence>
<proteinExistence type="inferred from homology"/>
<evidence type="ECO:0000256" key="2">
    <source>
        <dbReference type="ARBA" id="ARBA00022670"/>
    </source>
</evidence>
<dbReference type="InterPro" id="IPR001478">
    <property type="entry name" value="PDZ"/>
</dbReference>
<dbReference type="Gene3D" id="3.30.750.44">
    <property type="match status" value="1"/>
</dbReference>
<dbReference type="InterPro" id="IPR041489">
    <property type="entry name" value="PDZ_6"/>
</dbReference>
<dbReference type="InterPro" id="IPR036582">
    <property type="entry name" value="Mao_N_sf"/>
</dbReference>
<dbReference type="Gene3D" id="2.30.42.10">
    <property type="match status" value="1"/>
</dbReference>
<dbReference type="Pfam" id="PF03572">
    <property type="entry name" value="Peptidase_S41"/>
    <property type="match status" value="1"/>
</dbReference>
<sequence length="520" mass="56854">MKKRPLRIPAFLVALLFACWAAILYPFGAASASTATLASADAAASGASAKVDPKLAEVRRLISDYYVDEPASEVFQKNTIKDTIKALKDKHSVYLDEKEYEQLLESVNLNYFGVGMVIAPGAEYPVVEKTFPDSPAEKAGIKSGDAITGINGESTHDVSVDHLAGKVRGPEGTTVKLTFKPAKSEEERTVELKRKRIDLPQVEGKMLEGTIGYIHLSTFGDRTGKEFKATYEKLQASGMKQLIIDLRGNGGGEVIAAEDVADFLLPEGPLYHMVGRKLPKEAFTTTGKETPIPMVVLVDDGSASASELLAAALRERAKAVLIGTKTYGKGSVQTLFDLKAGGVLKLTIARYTTAMDRPVDKVGLTPNQMVGYEPLQLIRAKNALSPDRSKQLRLTLDQPEAWVSDEPVPLDSPPFLKDDHTYLPLRFLGEALGGTVEYRELDRRATITVDGKSLDFPLDGGEVRLNQQPSADIEPLPVVDDRVLVPVRLLSEELGFRVEYYDKSKEVRITQPPKDVSFHN</sequence>
<protein>
    <submittedName>
        <fullName evidence="6">PDZ domain-containing protein</fullName>
    </submittedName>
</protein>
<keyword evidence="3" id="KW-0378">Hydrolase</keyword>
<dbReference type="PANTHER" id="PTHR32060:SF30">
    <property type="entry name" value="CARBOXY-TERMINAL PROCESSING PROTEASE CTPA"/>
    <property type="match status" value="1"/>
</dbReference>
<dbReference type="PANTHER" id="PTHR32060">
    <property type="entry name" value="TAIL-SPECIFIC PROTEASE"/>
    <property type="match status" value="1"/>
</dbReference>
<evidence type="ECO:0000313" key="6">
    <source>
        <dbReference type="EMBL" id="MZP28153.1"/>
    </source>
</evidence>
<dbReference type="GO" id="GO:0030288">
    <property type="term" value="C:outer membrane-bounded periplasmic space"/>
    <property type="evidence" value="ECO:0007669"/>
    <property type="project" value="TreeGrafter"/>
</dbReference>
<evidence type="ECO:0000256" key="1">
    <source>
        <dbReference type="ARBA" id="ARBA00009179"/>
    </source>
</evidence>
<gene>
    <name evidence="6" type="ORF">GTO91_00245</name>
</gene>
<dbReference type="SUPFAM" id="SSF55383">
    <property type="entry name" value="Copper amine oxidase, domain N"/>
    <property type="match status" value="2"/>
</dbReference>
<evidence type="ECO:0000256" key="4">
    <source>
        <dbReference type="ARBA" id="ARBA00022825"/>
    </source>
</evidence>
<organism evidence="6 7">
    <name type="scientific">Heliomicrobium undosum</name>
    <dbReference type="NCBI Taxonomy" id="121734"/>
    <lineage>
        <taxon>Bacteria</taxon>
        <taxon>Bacillati</taxon>
        <taxon>Bacillota</taxon>
        <taxon>Clostridia</taxon>
        <taxon>Eubacteriales</taxon>
        <taxon>Heliobacteriaceae</taxon>
        <taxon>Heliomicrobium</taxon>
    </lineage>
</organism>
<dbReference type="EMBL" id="WXEY01000001">
    <property type="protein sequence ID" value="MZP28153.1"/>
    <property type="molecule type" value="Genomic_DNA"/>
</dbReference>
<reference evidence="6 7" key="1">
    <citation type="submission" date="2020-01" db="EMBL/GenBank/DDBJ databases">
        <title>Whole-genome sequence of Heliobacterium undosum DSM 13378.</title>
        <authorList>
            <person name="Kyndt J.A."/>
            <person name="Meyer T.E."/>
        </authorList>
    </citation>
    <scope>NUCLEOTIDE SEQUENCE [LARGE SCALE GENOMIC DNA]</scope>
    <source>
        <strain evidence="6 7">DSM 13378</strain>
    </source>
</reference>
<dbReference type="GO" id="GO:0008236">
    <property type="term" value="F:serine-type peptidase activity"/>
    <property type="evidence" value="ECO:0007669"/>
    <property type="project" value="UniProtKB-KW"/>
</dbReference>
<dbReference type="Pfam" id="PF07833">
    <property type="entry name" value="Cu_amine_oxidN1"/>
    <property type="match status" value="1"/>
</dbReference>
<comment type="caution">
    <text evidence="6">The sequence shown here is derived from an EMBL/GenBank/DDBJ whole genome shotgun (WGS) entry which is preliminary data.</text>
</comment>
<dbReference type="RefSeq" id="WP_161253085.1">
    <property type="nucleotide sequence ID" value="NZ_WXEY01000001.1"/>
</dbReference>
<dbReference type="InterPro" id="IPR004447">
    <property type="entry name" value="Peptidase_S41A"/>
</dbReference>
<dbReference type="NCBIfam" id="TIGR00225">
    <property type="entry name" value="prc"/>
    <property type="match status" value="1"/>
</dbReference>
<dbReference type="InterPro" id="IPR005151">
    <property type="entry name" value="Tail-specific_protease"/>
</dbReference>
<dbReference type="InterPro" id="IPR036034">
    <property type="entry name" value="PDZ_sf"/>
</dbReference>
<dbReference type="GO" id="GO:0004175">
    <property type="term" value="F:endopeptidase activity"/>
    <property type="evidence" value="ECO:0007669"/>
    <property type="project" value="TreeGrafter"/>
</dbReference>
<keyword evidence="4" id="KW-0720">Serine protease</keyword>
<dbReference type="AlphaFoldDB" id="A0A845KXW6"/>
<keyword evidence="7" id="KW-1185">Reference proteome</keyword>
<comment type="similarity">
    <text evidence="1">Belongs to the peptidase S41A family.</text>
</comment>
<dbReference type="CDD" id="cd06782">
    <property type="entry name" value="cpPDZ_CPP-like"/>
    <property type="match status" value="1"/>
</dbReference>
<dbReference type="SUPFAM" id="SSF52096">
    <property type="entry name" value="ClpP/crotonase"/>
    <property type="match status" value="1"/>
</dbReference>
<dbReference type="CDD" id="cd07560">
    <property type="entry name" value="Peptidase_S41_CPP"/>
    <property type="match status" value="1"/>
</dbReference>
<dbReference type="PROSITE" id="PS51257">
    <property type="entry name" value="PROKAR_LIPOPROTEIN"/>
    <property type="match status" value="1"/>
</dbReference>
<evidence type="ECO:0000313" key="7">
    <source>
        <dbReference type="Proteomes" id="UP000463470"/>
    </source>
</evidence>
<dbReference type="OrthoDB" id="9812068at2"/>
<dbReference type="InterPro" id="IPR012854">
    <property type="entry name" value="Cu_amine_oxidase-like_N"/>
</dbReference>